<dbReference type="GO" id="GO:0070497">
    <property type="term" value="F:6-carboxytetrahydropterin synthase activity"/>
    <property type="evidence" value="ECO:0007669"/>
    <property type="project" value="UniProtKB-EC"/>
</dbReference>
<keyword evidence="13" id="KW-1185">Reference proteome</keyword>
<comment type="catalytic activity">
    <reaction evidence="8 9">
        <text>7,8-dihydroneopterin 3'-triphosphate + H2O = 6-carboxy-5,6,7,8-tetrahydropterin + triphosphate + acetaldehyde + 2 H(+)</text>
        <dbReference type="Rhea" id="RHEA:27966"/>
        <dbReference type="ChEBI" id="CHEBI:15343"/>
        <dbReference type="ChEBI" id="CHEBI:15377"/>
        <dbReference type="ChEBI" id="CHEBI:15378"/>
        <dbReference type="ChEBI" id="CHEBI:18036"/>
        <dbReference type="ChEBI" id="CHEBI:58462"/>
        <dbReference type="ChEBI" id="CHEBI:61032"/>
        <dbReference type="EC" id="4.1.2.50"/>
    </reaction>
</comment>
<dbReference type="AlphaFoldDB" id="A0A5N0T5P8"/>
<feature type="binding site" evidence="11">
    <location>
        <position position="28"/>
    </location>
    <ligand>
        <name>Zn(2+)</name>
        <dbReference type="ChEBI" id="CHEBI:29105"/>
    </ligand>
</feature>
<dbReference type="GO" id="GO:0046872">
    <property type="term" value="F:metal ion binding"/>
    <property type="evidence" value="ECO:0007669"/>
    <property type="project" value="UniProtKB-KW"/>
</dbReference>
<dbReference type="FunFam" id="3.30.479.10:FF:000001">
    <property type="entry name" value="6-carboxy-5,6,7,8-tetrahydropterin synthase"/>
    <property type="match status" value="1"/>
</dbReference>
<dbReference type="InterPro" id="IPR007115">
    <property type="entry name" value="6-PTP_synth/QueD"/>
</dbReference>
<evidence type="ECO:0000256" key="1">
    <source>
        <dbReference type="ARBA" id="ARBA00005061"/>
    </source>
</evidence>
<evidence type="ECO:0000256" key="8">
    <source>
        <dbReference type="ARBA" id="ARBA00048807"/>
    </source>
</evidence>
<comment type="similarity">
    <text evidence="2 9">Belongs to the PTPS family. QueD subfamily.</text>
</comment>
<feature type="active site" description="Charge relay system" evidence="10">
    <location>
        <position position="68"/>
    </location>
</feature>
<sequence length="121" mass="13634">MDVFRVFQVEAAHFLPNVPQGHKCARMHGHSFRIEIHVSGDVGEDTGWVMDFADLKRAFQPIHDQLDHHLLNDINGLENPTSENLARWIWSRMADSLPGLSRVVVQETCNAGCSYRGPDVA</sequence>
<dbReference type="Proteomes" id="UP000325372">
    <property type="component" value="Unassembled WGS sequence"/>
</dbReference>
<dbReference type="PIRSF" id="PIRSF006113">
    <property type="entry name" value="PTP_synth"/>
    <property type="match status" value="1"/>
</dbReference>
<feature type="binding site" evidence="11">
    <location>
        <position position="30"/>
    </location>
    <ligand>
        <name>Zn(2+)</name>
        <dbReference type="ChEBI" id="CHEBI:29105"/>
    </ligand>
</feature>
<dbReference type="GO" id="GO:0008616">
    <property type="term" value="P:tRNA queuosine(34) biosynthetic process"/>
    <property type="evidence" value="ECO:0007669"/>
    <property type="project" value="UniProtKB-KW"/>
</dbReference>
<dbReference type="EMBL" id="VYXP01000011">
    <property type="protein sequence ID" value="KAA9129784.1"/>
    <property type="molecule type" value="Genomic_DNA"/>
</dbReference>
<dbReference type="Pfam" id="PF01242">
    <property type="entry name" value="PTPS"/>
    <property type="match status" value="1"/>
</dbReference>
<evidence type="ECO:0000256" key="2">
    <source>
        <dbReference type="ARBA" id="ARBA00008900"/>
    </source>
</evidence>
<evidence type="ECO:0000256" key="11">
    <source>
        <dbReference type="PIRSR" id="PIRSR006113-2"/>
    </source>
</evidence>
<dbReference type="PANTHER" id="PTHR12589">
    <property type="entry name" value="PYRUVOYL TETRAHYDROBIOPTERIN SYNTHASE"/>
    <property type="match status" value="1"/>
</dbReference>
<feature type="binding site" evidence="11">
    <location>
        <position position="13"/>
    </location>
    <ligand>
        <name>Zn(2+)</name>
        <dbReference type="ChEBI" id="CHEBI:29105"/>
    </ligand>
</feature>
<evidence type="ECO:0000256" key="4">
    <source>
        <dbReference type="ARBA" id="ARBA00022723"/>
    </source>
</evidence>
<gene>
    <name evidence="12" type="primary">queD</name>
    <name evidence="12" type="ORF">F3N42_14115</name>
</gene>
<evidence type="ECO:0000256" key="9">
    <source>
        <dbReference type="PIRNR" id="PIRNR006113"/>
    </source>
</evidence>
<evidence type="ECO:0000313" key="13">
    <source>
        <dbReference type="Proteomes" id="UP000325372"/>
    </source>
</evidence>
<keyword evidence="5 9" id="KW-0671">Queuosine biosynthesis</keyword>
<organism evidence="12 13">
    <name type="scientific">Marinihelvus fidelis</name>
    <dbReference type="NCBI Taxonomy" id="2613842"/>
    <lineage>
        <taxon>Bacteria</taxon>
        <taxon>Pseudomonadati</taxon>
        <taxon>Pseudomonadota</taxon>
        <taxon>Gammaproteobacteria</taxon>
        <taxon>Chromatiales</taxon>
        <taxon>Wenzhouxiangellaceae</taxon>
        <taxon>Marinihelvus</taxon>
    </lineage>
</organism>
<dbReference type="SUPFAM" id="SSF55620">
    <property type="entry name" value="Tetrahydrobiopterin biosynthesis enzymes-like"/>
    <property type="match status" value="1"/>
</dbReference>
<feature type="active site" description="Charge relay system" evidence="10">
    <location>
        <position position="107"/>
    </location>
</feature>
<dbReference type="UniPathway" id="UPA00391"/>
<dbReference type="NCBIfam" id="TIGR03367">
    <property type="entry name" value="queuosine_QueD"/>
    <property type="match status" value="1"/>
</dbReference>
<dbReference type="InterPro" id="IPR038418">
    <property type="entry name" value="6-PTP_synth/QueD_sf"/>
</dbReference>
<keyword evidence="4 9" id="KW-0479">Metal-binding</keyword>
<evidence type="ECO:0000256" key="5">
    <source>
        <dbReference type="ARBA" id="ARBA00022785"/>
    </source>
</evidence>
<proteinExistence type="inferred from homology"/>
<keyword evidence="7 9" id="KW-0456">Lyase</keyword>
<accession>A0A5N0T5P8</accession>
<dbReference type="PANTHER" id="PTHR12589:SF7">
    <property type="entry name" value="6-PYRUVOYL TETRAHYDROBIOPTERIN SYNTHASE"/>
    <property type="match status" value="1"/>
</dbReference>
<evidence type="ECO:0000256" key="6">
    <source>
        <dbReference type="ARBA" id="ARBA00022833"/>
    </source>
</evidence>
<feature type="active site" description="Proton acceptor" evidence="10">
    <location>
        <position position="24"/>
    </location>
</feature>
<reference evidence="12 13" key="1">
    <citation type="submission" date="2019-09" db="EMBL/GenBank/DDBJ databases">
        <title>Wenzhouxiangella sp. Genome sequencing and assembly.</title>
        <authorList>
            <person name="Zhang R."/>
        </authorList>
    </citation>
    <scope>NUCLEOTIDE SEQUENCE [LARGE SCALE GENOMIC DNA]</scope>
    <source>
        <strain evidence="12 13">W260</strain>
    </source>
</reference>
<comment type="caution">
    <text evidence="12">The sequence shown here is derived from an EMBL/GenBank/DDBJ whole genome shotgun (WGS) entry which is preliminary data.</text>
</comment>
<evidence type="ECO:0000256" key="7">
    <source>
        <dbReference type="ARBA" id="ARBA00023239"/>
    </source>
</evidence>
<keyword evidence="6 9" id="KW-0862">Zinc</keyword>
<dbReference type="RefSeq" id="WP_150865173.1">
    <property type="nucleotide sequence ID" value="NZ_VYXP01000011.1"/>
</dbReference>
<name>A0A5N0T5P8_9GAMM</name>
<comment type="pathway">
    <text evidence="1 9">Purine metabolism; 7-cyano-7-deazaguanine biosynthesis.</text>
</comment>
<evidence type="ECO:0000256" key="10">
    <source>
        <dbReference type="PIRSR" id="PIRSR006113-1"/>
    </source>
</evidence>
<evidence type="ECO:0000256" key="3">
    <source>
        <dbReference type="ARBA" id="ARBA00018141"/>
    </source>
</evidence>
<comment type="cofactor">
    <cofactor evidence="9 11">
        <name>Zn(2+)</name>
        <dbReference type="ChEBI" id="CHEBI:29105"/>
    </cofactor>
    <text evidence="9 11">Binds 1 zinc ion per subunit.</text>
</comment>
<dbReference type="EC" id="4.-.-.-" evidence="9"/>
<dbReference type="Gene3D" id="3.30.479.10">
    <property type="entry name" value="6-pyruvoyl tetrahydropterin synthase/QueD"/>
    <property type="match status" value="1"/>
</dbReference>
<evidence type="ECO:0000313" key="12">
    <source>
        <dbReference type="EMBL" id="KAA9129784.1"/>
    </source>
</evidence>
<protein>
    <recommendedName>
        <fullName evidence="3 9">6-carboxy-5,6,7,8-tetrahydropterin synthase</fullName>
        <ecNumber evidence="9">4.-.-.-</ecNumber>
    </recommendedName>
</protein>